<protein>
    <submittedName>
        <fullName evidence="1">Uncharacterized protein</fullName>
    </submittedName>
</protein>
<dbReference type="EMBL" id="JALNTZ010000005">
    <property type="protein sequence ID" value="KAJ3650853.1"/>
    <property type="molecule type" value="Genomic_DNA"/>
</dbReference>
<reference evidence="1" key="1">
    <citation type="journal article" date="2023" name="G3 (Bethesda)">
        <title>Whole genome assemblies of Zophobas morio and Tenebrio molitor.</title>
        <authorList>
            <person name="Kaur S."/>
            <person name="Stinson S.A."/>
            <person name="diCenzo G.C."/>
        </authorList>
    </citation>
    <scope>NUCLEOTIDE SEQUENCE</scope>
    <source>
        <strain evidence="1">QUZm001</strain>
    </source>
</reference>
<accession>A0AA38I852</accession>
<evidence type="ECO:0000313" key="2">
    <source>
        <dbReference type="Proteomes" id="UP001168821"/>
    </source>
</evidence>
<dbReference type="AlphaFoldDB" id="A0AA38I852"/>
<organism evidence="1 2">
    <name type="scientific">Zophobas morio</name>
    <dbReference type="NCBI Taxonomy" id="2755281"/>
    <lineage>
        <taxon>Eukaryota</taxon>
        <taxon>Metazoa</taxon>
        <taxon>Ecdysozoa</taxon>
        <taxon>Arthropoda</taxon>
        <taxon>Hexapoda</taxon>
        <taxon>Insecta</taxon>
        <taxon>Pterygota</taxon>
        <taxon>Neoptera</taxon>
        <taxon>Endopterygota</taxon>
        <taxon>Coleoptera</taxon>
        <taxon>Polyphaga</taxon>
        <taxon>Cucujiformia</taxon>
        <taxon>Tenebrionidae</taxon>
        <taxon>Zophobas</taxon>
    </lineage>
</organism>
<name>A0AA38I852_9CUCU</name>
<comment type="caution">
    <text evidence="1">The sequence shown here is derived from an EMBL/GenBank/DDBJ whole genome shotgun (WGS) entry which is preliminary data.</text>
</comment>
<evidence type="ECO:0000313" key="1">
    <source>
        <dbReference type="EMBL" id="KAJ3650853.1"/>
    </source>
</evidence>
<gene>
    <name evidence="1" type="ORF">Zmor_016931</name>
</gene>
<dbReference type="Proteomes" id="UP001168821">
    <property type="component" value="Unassembled WGS sequence"/>
</dbReference>
<proteinExistence type="predicted"/>
<keyword evidence="2" id="KW-1185">Reference proteome</keyword>
<sequence length="109" mass="13129">MWESFGRNLDFLRMFTSPLRIVYARRSRRSIRAELAKNAPADEENASGNVEMFTENYERLLRRVGSGRFRIVKNIRKIRKLIRNSYETGFERKQSFLQEPKNLNLIRRF</sequence>